<dbReference type="KEGG" id="lck:HN018_12015"/>
<reference evidence="2 3" key="1">
    <citation type="journal article" date="2014" name="World J. Microbiol. Biotechnol.">
        <title>Biodiversity and physiological characteristics of Antarctic and Arctic lichens-associated bacteria.</title>
        <authorList>
            <person name="Lee Y.M."/>
            <person name="Kim E.H."/>
            <person name="Lee H.K."/>
            <person name="Hong S.G."/>
        </authorList>
    </citation>
    <scope>NUCLEOTIDE SEQUENCE [LARGE SCALE GENOMIC DNA]</scope>
    <source>
        <strain evidence="2 3">PAMC 26569</strain>
    </source>
</reference>
<protein>
    <submittedName>
        <fullName evidence="2">Uracil-DNA glycosylase family protein</fullName>
    </submittedName>
</protein>
<dbReference type="InterPro" id="IPR005122">
    <property type="entry name" value="Uracil-DNA_glycosylase-like"/>
</dbReference>
<evidence type="ECO:0000259" key="1">
    <source>
        <dbReference type="SMART" id="SM00986"/>
    </source>
</evidence>
<keyword evidence="3" id="KW-1185">Reference proteome</keyword>
<accession>A0A6M8HQB5</accession>
<gene>
    <name evidence="2" type="ORF">HN018_12015</name>
</gene>
<dbReference type="Pfam" id="PF03167">
    <property type="entry name" value="UDG"/>
    <property type="match status" value="1"/>
</dbReference>
<dbReference type="SUPFAM" id="SSF52141">
    <property type="entry name" value="Uracil-DNA glycosylase-like"/>
    <property type="match status" value="1"/>
</dbReference>
<dbReference type="SMART" id="SM00986">
    <property type="entry name" value="UDG"/>
    <property type="match status" value="1"/>
</dbReference>
<dbReference type="SMART" id="SM00987">
    <property type="entry name" value="UreE_C"/>
    <property type="match status" value="1"/>
</dbReference>
<dbReference type="InterPro" id="IPR047124">
    <property type="entry name" value="HI_0220.2"/>
</dbReference>
<dbReference type="Gene3D" id="3.40.470.10">
    <property type="entry name" value="Uracil-DNA glycosylase-like domain"/>
    <property type="match status" value="1"/>
</dbReference>
<dbReference type="InterPro" id="IPR036895">
    <property type="entry name" value="Uracil-DNA_glycosylase-like_sf"/>
</dbReference>
<organism evidence="2 3">
    <name type="scientific">Lichenicola cladoniae</name>
    <dbReference type="NCBI Taxonomy" id="1484109"/>
    <lineage>
        <taxon>Bacteria</taxon>
        <taxon>Pseudomonadati</taxon>
        <taxon>Pseudomonadota</taxon>
        <taxon>Alphaproteobacteria</taxon>
        <taxon>Acetobacterales</taxon>
        <taxon>Acetobacteraceae</taxon>
        <taxon>Lichenicola</taxon>
    </lineage>
</organism>
<dbReference type="PANTHER" id="PTHR42160:SF1">
    <property type="entry name" value="URACIL-DNA GLYCOSYLASE SUPERFAMILY PROTEIN"/>
    <property type="match status" value="1"/>
</dbReference>
<dbReference type="PANTHER" id="PTHR42160">
    <property type="entry name" value="URACIL-DNA GLYCOSYLASE SUPERFAMILY PROTEIN"/>
    <property type="match status" value="1"/>
</dbReference>
<evidence type="ECO:0000313" key="3">
    <source>
        <dbReference type="Proteomes" id="UP000500767"/>
    </source>
</evidence>
<dbReference type="CDD" id="cd10033">
    <property type="entry name" value="UDG_like"/>
    <property type="match status" value="1"/>
</dbReference>
<name>A0A6M8HQB5_9PROT</name>
<sequence length="225" mass="24827">MDAVRRQPGRAGDEAGPGLCRRAAGAVTDTPEETLARLVAEVRACRVCAPHLPLGPRPILHVSATARVLIASQAPGTKVHEKGISFWDASGDRLRNWLGLDKAVFYDSSRLAIMPMGLCYPGRLPQGGDCPPRPECAPIWRDRVLALMPDIRLTLLIGTYAQAHVLGAGPMTGRVREFRSYLPRYFPLPHPSWRTEVWERRNPWFTTEVLPALKAEVACALDMST</sequence>
<dbReference type="EMBL" id="CP053708">
    <property type="protein sequence ID" value="QKE90663.1"/>
    <property type="molecule type" value="Genomic_DNA"/>
</dbReference>
<evidence type="ECO:0000313" key="2">
    <source>
        <dbReference type="EMBL" id="QKE90663.1"/>
    </source>
</evidence>
<proteinExistence type="predicted"/>
<feature type="domain" description="Uracil-DNA glycosylase-like" evidence="1">
    <location>
        <begin position="59"/>
        <end position="214"/>
    </location>
</feature>
<dbReference type="AlphaFoldDB" id="A0A6M8HQB5"/>
<dbReference type="Proteomes" id="UP000500767">
    <property type="component" value="Chromosome"/>
</dbReference>